<name>K7A1Z6_9ALTE</name>
<accession>K7A1Z6</accession>
<dbReference type="PATRIC" id="fig|1129794.4.peg.2928"/>
<dbReference type="RefSeq" id="WP_007635681.1">
    <property type="nucleotide sequence ID" value="NC_020514.1"/>
</dbReference>
<dbReference type="Pfam" id="PF04378">
    <property type="entry name" value="RsmJ"/>
    <property type="match status" value="1"/>
</dbReference>
<dbReference type="HAMAP" id="MF_00934">
    <property type="entry name" value="23SrRNA_methyltr_J"/>
    <property type="match status" value="1"/>
</dbReference>
<feature type="binding site" evidence="1">
    <location>
        <position position="160"/>
    </location>
    <ligand>
        <name>S-adenosyl-L-methionine</name>
        <dbReference type="ChEBI" id="CHEBI:59789"/>
    </ligand>
</feature>
<feature type="binding site" evidence="1">
    <location>
        <position position="97"/>
    </location>
    <ligand>
        <name>S-adenosyl-L-methionine</name>
        <dbReference type="ChEBI" id="CHEBI:59789"/>
    </ligand>
</feature>
<reference evidence="2 3" key="1">
    <citation type="journal article" date="2013" name="Genome Announc.">
        <title>Complete Genome Sequence of Glaciecola psychrophila Strain 170T.</title>
        <authorList>
            <person name="Yin J."/>
            <person name="Chen J."/>
            <person name="Liu G."/>
            <person name="Yu Y."/>
            <person name="Song L."/>
            <person name="Wang X."/>
            <person name="Qu X."/>
        </authorList>
    </citation>
    <scope>NUCLEOTIDE SEQUENCE [LARGE SCALE GENOMIC DNA]</scope>
    <source>
        <strain evidence="2 3">170</strain>
    </source>
</reference>
<feature type="site" description="Interaction with substrate rRNA" evidence="1">
    <location>
        <position position="4"/>
    </location>
</feature>
<comment type="similarity">
    <text evidence="1">Belongs to the RlmJ family.</text>
</comment>
<comment type="subunit">
    <text evidence="1">Monomer.</text>
</comment>
<dbReference type="GO" id="GO:0003723">
    <property type="term" value="F:RNA binding"/>
    <property type="evidence" value="ECO:0007669"/>
    <property type="project" value="UniProtKB-UniRule"/>
</dbReference>
<feature type="binding site" evidence="1">
    <location>
        <position position="115"/>
    </location>
    <ligand>
        <name>S-adenosyl-L-methionine</name>
        <dbReference type="ChEBI" id="CHEBI:59789"/>
    </ligand>
</feature>
<evidence type="ECO:0000313" key="2">
    <source>
        <dbReference type="EMBL" id="AGH45053.1"/>
    </source>
</evidence>
<dbReference type="EC" id="2.1.1.266" evidence="1"/>
<dbReference type="InterPro" id="IPR029063">
    <property type="entry name" value="SAM-dependent_MTases_sf"/>
</dbReference>
<dbReference type="eggNOG" id="COG2961">
    <property type="taxonomic scope" value="Bacteria"/>
</dbReference>
<comment type="catalytic activity">
    <reaction evidence="1">
        <text>adenosine(2030) in 23S rRNA + S-adenosyl-L-methionine = N(6)-methyladenosine(2030) in 23S rRNA + S-adenosyl-L-homocysteine + H(+)</text>
        <dbReference type="Rhea" id="RHEA:43736"/>
        <dbReference type="Rhea" id="RHEA-COMP:10668"/>
        <dbReference type="Rhea" id="RHEA-COMP:10669"/>
        <dbReference type="ChEBI" id="CHEBI:15378"/>
        <dbReference type="ChEBI" id="CHEBI:57856"/>
        <dbReference type="ChEBI" id="CHEBI:59789"/>
        <dbReference type="ChEBI" id="CHEBI:74411"/>
        <dbReference type="ChEBI" id="CHEBI:74449"/>
        <dbReference type="EC" id="2.1.1.266"/>
    </reaction>
</comment>
<dbReference type="AlphaFoldDB" id="K7A1Z6"/>
<dbReference type="GO" id="GO:0070475">
    <property type="term" value="P:rRNA base methylation"/>
    <property type="evidence" value="ECO:0007669"/>
    <property type="project" value="UniProtKB-UniRule"/>
</dbReference>
<protein>
    <recommendedName>
        <fullName evidence="1">Ribosomal RNA large subunit methyltransferase J</fullName>
        <ecNumber evidence="1">2.1.1.266</ecNumber>
    </recommendedName>
    <alternativeName>
        <fullName evidence="1">23S rRNA (adenine(2030)-N6)-methyltransferase</fullName>
    </alternativeName>
    <alternativeName>
        <fullName evidence="1">23S rRNA m6A2030 methyltransferase</fullName>
    </alternativeName>
</protein>
<dbReference type="STRING" id="1129794.C427_2944"/>
<feature type="binding site" evidence="1">
    <location>
        <begin position="139"/>
        <end position="140"/>
    </location>
    <ligand>
        <name>S-adenosyl-L-methionine</name>
        <dbReference type="ChEBI" id="CHEBI:59789"/>
    </ligand>
</feature>
<dbReference type="SUPFAM" id="SSF53335">
    <property type="entry name" value="S-adenosyl-L-methionine-dependent methyltransferases"/>
    <property type="match status" value="1"/>
</dbReference>
<keyword evidence="1" id="KW-0808">Transferase</keyword>
<dbReference type="PANTHER" id="PTHR37426:SF1">
    <property type="entry name" value="RIBOSOMAL RNA LARGE SUBUNIT METHYLTRANSFERASE J"/>
    <property type="match status" value="1"/>
</dbReference>
<organism evidence="2 3">
    <name type="scientific">Paraglaciecola psychrophila 170</name>
    <dbReference type="NCBI Taxonomy" id="1129794"/>
    <lineage>
        <taxon>Bacteria</taxon>
        <taxon>Pseudomonadati</taxon>
        <taxon>Pseudomonadota</taxon>
        <taxon>Gammaproteobacteria</taxon>
        <taxon>Alteromonadales</taxon>
        <taxon>Alteromonadaceae</taxon>
        <taxon>Paraglaciecola</taxon>
    </lineage>
</organism>
<gene>
    <name evidence="1" type="primary">rlmJ</name>
    <name evidence="2" type="ORF">C427_2944</name>
</gene>
<proteinExistence type="inferred from homology"/>
<dbReference type="HOGENOM" id="CLU_061769_0_0_6"/>
<feature type="binding site" evidence="1">
    <location>
        <position position="42"/>
    </location>
    <ligand>
        <name>S-adenosyl-L-methionine</name>
        <dbReference type="ChEBI" id="CHEBI:59789"/>
    </ligand>
</feature>
<keyword evidence="1" id="KW-0698">rRNA processing</keyword>
<dbReference type="Gene3D" id="3.40.50.150">
    <property type="entry name" value="Vaccinia Virus protein VP39"/>
    <property type="match status" value="1"/>
</dbReference>
<keyword evidence="1" id="KW-0489">Methyltransferase</keyword>
<dbReference type="KEGG" id="gps:C427_2944"/>
<dbReference type="GO" id="GO:0036307">
    <property type="term" value="F:23S rRNA (adenine(2030)-N(6))-methyltransferase activity"/>
    <property type="evidence" value="ECO:0007669"/>
    <property type="project" value="UniProtKB-UniRule"/>
</dbReference>
<feature type="active site" description="Proton acceptor" evidence="1">
    <location>
        <position position="160"/>
    </location>
</feature>
<dbReference type="InterPro" id="IPR007473">
    <property type="entry name" value="RlmJ"/>
</dbReference>
<keyword evidence="1" id="KW-0949">S-adenosyl-L-methionine</keyword>
<dbReference type="EMBL" id="CP003837">
    <property type="protein sequence ID" value="AGH45053.1"/>
    <property type="molecule type" value="Genomic_DNA"/>
</dbReference>
<dbReference type="PANTHER" id="PTHR37426">
    <property type="entry name" value="RIBOSOMAL RNA LARGE SUBUNIT METHYLTRANSFERASE J"/>
    <property type="match status" value="1"/>
</dbReference>
<keyword evidence="3" id="KW-1185">Reference proteome</keyword>
<evidence type="ECO:0000313" key="3">
    <source>
        <dbReference type="Proteomes" id="UP000011864"/>
    </source>
</evidence>
<comment type="function">
    <text evidence="1">Specifically methylates the adenine in position 2030 of 23S rRNA.</text>
</comment>
<evidence type="ECO:0000256" key="1">
    <source>
        <dbReference type="HAMAP-Rule" id="MF_00934"/>
    </source>
</evidence>
<dbReference type="Proteomes" id="UP000011864">
    <property type="component" value="Chromosome"/>
</dbReference>
<dbReference type="GO" id="GO:0005829">
    <property type="term" value="C:cytosol"/>
    <property type="evidence" value="ECO:0007669"/>
    <property type="project" value="TreeGrafter"/>
</dbReference>
<sequence>MLSYRHSYHAGNHGDVLKHLCQMLLINKLKSKEKGFCYFDTHSGAGVYQLNSEEALKTKEFKHGIDRLTGHAAQNKAMSDYLSLVAAYKNFNQYPGSPEIAKSMLRPQDQMILMEWHNQEILNLKSNLGGKNIAIHHRDGYEGLLALTPPNMQRGMVLIDPSYEVASEYQQVVDTVITAHKRWNSAIYAIWYPLISDRKASNTSFESSDSKKGKSEAMLESLTQHPFKNMLKIELCVTNGVELGGMYGSGMLIINAPWQLDKKITESLQELTPLMAQNDSASFSVDWLIEE</sequence>
<feature type="binding site" evidence="1">
    <location>
        <position position="19"/>
    </location>
    <ligand>
        <name>S-adenosyl-L-methionine</name>
        <dbReference type="ChEBI" id="CHEBI:59789"/>
    </ligand>
</feature>
<keyword evidence="1" id="KW-0694">RNA-binding</keyword>
<dbReference type="OrthoDB" id="9791274at2"/>